<organism evidence="17 18">
    <name type="scientific">Melopsittacus undulatus</name>
    <name type="common">Budgerigar</name>
    <name type="synonym">Psittacus undulatus</name>
    <dbReference type="NCBI Taxonomy" id="13146"/>
    <lineage>
        <taxon>Eukaryota</taxon>
        <taxon>Metazoa</taxon>
        <taxon>Chordata</taxon>
        <taxon>Craniata</taxon>
        <taxon>Vertebrata</taxon>
        <taxon>Euteleostomi</taxon>
        <taxon>Archelosauria</taxon>
        <taxon>Archosauria</taxon>
        <taxon>Dinosauria</taxon>
        <taxon>Saurischia</taxon>
        <taxon>Theropoda</taxon>
        <taxon>Coelurosauria</taxon>
        <taxon>Aves</taxon>
        <taxon>Neognathae</taxon>
        <taxon>Neoaves</taxon>
        <taxon>Telluraves</taxon>
        <taxon>Australaves</taxon>
        <taxon>Psittaciformes</taxon>
        <taxon>Psittaculidae</taxon>
        <taxon>Melopsittacus</taxon>
    </lineage>
</organism>
<dbReference type="Gene3D" id="3.30.1180.20">
    <property type="entry name" value="Dihydroxyacetone kinase, domain 2"/>
    <property type="match status" value="1"/>
</dbReference>
<evidence type="ECO:0000256" key="11">
    <source>
        <dbReference type="ARBA" id="ARBA00032426"/>
    </source>
</evidence>
<evidence type="ECO:0000256" key="3">
    <source>
        <dbReference type="ARBA" id="ARBA00012110"/>
    </source>
</evidence>
<dbReference type="EC" id="2.7.1.28" evidence="3"/>
<keyword evidence="10" id="KW-0170">Cobalt</keyword>
<keyword evidence="6" id="KW-0808">Transferase</keyword>
<dbReference type="InterPro" id="IPR036117">
    <property type="entry name" value="DhaL_dom_sf"/>
</dbReference>
<dbReference type="Pfam" id="PF02733">
    <property type="entry name" value="Dak1"/>
    <property type="match status" value="1"/>
</dbReference>
<dbReference type="AlphaFoldDB" id="A0A8V5G1U5"/>
<comment type="catalytic activity">
    <reaction evidence="15">
        <text>FAD = riboflavin cyclic-4',5'-phosphate + AMP + H(+)</text>
        <dbReference type="Rhea" id="RHEA:13729"/>
        <dbReference type="ChEBI" id="CHEBI:15378"/>
        <dbReference type="ChEBI" id="CHEBI:57692"/>
        <dbReference type="ChEBI" id="CHEBI:76202"/>
        <dbReference type="ChEBI" id="CHEBI:456215"/>
        <dbReference type="EC" id="4.6.1.15"/>
    </reaction>
</comment>
<evidence type="ECO:0000256" key="10">
    <source>
        <dbReference type="ARBA" id="ARBA00023285"/>
    </source>
</evidence>
<evidence type="ECO:0000256" key="12">
    <source>
        <dbReference type="ARBA" id="ARBA00045490"/>
    </source>
</evidence>
<comment type="function">
    <text evidence="12">Catalyzes both the phosphorylation of dihydroxyacetone and of glyceraldehyde, and the splitting of ribonucleoside diphosphate-X compounds among which FAD is the best substrate. Represses IFIH1-mediated cellular antiviral response.</text>
</comment>
<dbReference type="Pfam" id="PF02734">
    <property type="entry name" value="Dak2"/>
    <property type="match status" value="1"/>
</dbReference>
<evidence type="ECO:0000256" key="16">
    <source>
        <dbReference type="ARBA" id="ARBA00048898"/>
    </source>
</evidence>
<dbReference type="EC" id="2.7.1.29" evidence="2"/>
<evidence type="ECO:0000256" key="8">
    <source>
        <dbReference type="ARBA" id="ARBA00022777"/>
    </source>
</evidence>
<dbReference type="InterPro" id="IPR004006">
    <property type="entry name" value="DhaK_dom"/>
</dbReference>
<dbReference type="InterPro" id="IPR004007">
    <property type="entry name" value="DhaL_dom"/>
</dbReference>
<proteinExistence type="predicted"/>
<gene>
    <name evidence="17" type="primary">LOC115947178</name>
</gene>
<sequence length="470" mass="48540">MLTGVVAGAVFTSPAVAGTLLIVKNYTGDRLSFGLALERARAMGADVRMVVVGDDTAFAMPKKAGRRGLCGTILVHKIAGALAEAGASLDVIVEKVSAATKGLGTLGLSLSPCSVPGSKPTFQLAADEMELGLGIHGEAGVRRMKMLTADEAVEMMLTHMTDPSNASHLPLSPGASVVLVVNNLGGLSCLELSIMAGAAVRCLERRGISITRVLVGSFMTALEMAGVSLTLMLVDEELLGLIDAKTTAMAWPNVATAPATRMSRAMPPPAGPDAARVQRVLELVSSTLLAMQDRLNELDRQAGDGDCGHTHARAARAIQEWVRAQPPPTAPAQLLSALADLLLEKMGGSSGVLYGLFLTAAAQPLLRSTGLPAWADAMDAGIEAMQRYGGAAPGDRTMLDSLCAAAQALHSLRSPGATLLPVLTNAVQSAEAAAEATKHMEAGAGRASYIRGGCTPLIPPHPINKPLWSS</sequence>
<evidence type="ECO:0000256" key="5">
    <source>
        <dbReference type="ARBA" id="ARBA00018932"/>
    </source>
</evidence>
<keyword evidence="18" id="KW-1185">Reference proteome</keyword>
<evidence type="ECO:0000256" key="14">
    <source>
        <dbReference type="ARBA" id="ARBA00047974"/>
    </source>
</evidence>
<keyword evidence="7" id="KW-0547">Nucleotide-binding</keyword>
<keyword evidence="8" id="KW-0418">Kinase</keyword>
<evidence type="ECO:0000313" key="17">
    <source>
        <dbReference type="Ensembl" id="ENSMUNP00000030336.1"/>
    </source>
</evidence>
<evidence type="ECO:0000256" key="4">
    <source>
        <dbReference type="ARBA" id="ARBA00012578"/>
    </source>
</evidence>
<protein>
    <recommendedName>
        <fullName evidence="5">Triokinase/FMN cyclase</fullName>
        <ecNumber evidence="3">2.7.1.28</ecNumber>
        <ecNumber evidence="2">2.7.1.29</ecNumber>
        <ecNumber evidence="4">4.6.1.15</ecNumber>
    </recommendedName>
    <alternativeName>
        <fullName evidence="11">Bifunctional ATP-dependent dihydroxyacetone kinase/FAD-AMP lyase (cyclizing)</fullName>
    </alternativeName>
</protein>
<comment type="subunit">
    <text evidence="13">Homodimer. Interacts with IFIH1 (via the CARD domains), the interaction is inhibited by viral infection.</text>
</comment>
<dbReference type="SMART" id="SM01120">
    <property type="entry name" value="Dak2"/>
    <property type="match status" value="1"/>
</dbReference>
<reference evidence="17" key="1">
    <citation type="submission" date="2020-03" db="EMBL/GenBank/DDBJ databases">
        <title>Melopsittacus undulatus (budgerigar) genome, bMelUnd1, maternal haplotype with Z.</title>
        <authorList>
            <person name="Gedman G."/>
            <person name="Mountcastle J."/>
            <person name="Haase B."/>
            <person name="Formenti G."/>
            <person name="Wright T."/>
            <person name="Apodaca J."/>
            <person name="Pelan S."/>
            <person name="Chow W."/>
            <person name="Rhie A."/>
            <person name="Howe K."/>
            <person name="Fedrigo O."/>
            <person name="Jarvis E.D."/>
        </authorList>
    </citation>
    <scope>NUCLEOTIDE SEQUENCE [LARGE SCALE GENOMIC DNA]</scope>
</reference>
<dbReference type="PROSITE" id="PS51480">
    <property type="entry name" value="DHAL"/>
    <property type="match status" value="1"/>
</dbReference>
<dbReference type="GO" id="GO:0050354">
    <property type="term" value="F:triokinase activity"/>
    <property type="evidence" value="ECO:0007669"/>
    <property type="project" value="UniProtKB-EC"/>
</dbReference>
<accession>A0A8V5G1U5</accession>
<dbReference type="GO" id="GO:0019563">
    <property type="term" value="P:glycerol catabolic process"/>
    <property type="evidence" value="ECO:0007669"/>
    <property type="project" value="TreeGrafter"/>
</dbReference>
<dbReference type="SUPFAM" id="SSF82549">
    <property type="entry name" value="DAK1/DegV-like"/>
    <property type="match status" value="1"/>
</dbReference>
<reference evidence="17" key="3">
    <citation type="submission" date="2025-09" db="UniProtKB">
        <authorList>
            <consortium name="Ensembl"/>
        </authorList>
    </citation>
    <scope>IDENTIFICATION</scope>
</reference>
<evidence type="ECO:0000313" key="18">
    <source>
        <dbReference type="Proteomes" id="UP000694405"/>
    </source>
</evidence>
<keyword evidence="9" id="KW-0067">ATP-binding</keyword>
<evidence type="ECO:0000256" key="13">
    <source>
        <dbReference type="ARBA" id="ARBA00046681"/>
    </source>
</evidence>
<dbReference type="InterPro" id="IPR050861">
    <property type="entry name" value="Dihydroxyacetone_Kinase"/>
</dbReference>
<comment type="catalytic activity">
    <reaction evidence="16">
        <text>dihydroxyacetone + ATP = dihydroxyacetone phosphate + ADP + H(+)</text>
        <dbReference type="Rhea" id="RHEA:15773"/>
        <dbReference type="ChEBI" id="CHEBI:15378"/>
        <dbReference type="ChEBI" id="CHEBI:16016"/>
        <dbReference type="ChEBI" id="CHEBI:30616"/>
        <dbReference type="ChEBI" id="CHEBI:57642"/>
        <dbReference type="ChEBI" id="CHEBI:456216"/>
        <dbReference type="EC" id="2.7.1.29"/>
    </reaction>
</comment>
<comment type="catalytic activity">
    <reaction evidence="14">
        <text>D-glyceraldehyde + ATP = D-glyceraldehyde 3-phosphate + ADP + H(+)</text>
        <dbReference type="Rhea" id="RHEA:13941"/>
        <dbReference type="ChEBI" id="CHEBI:15378"/>
        <dbReference type="ChEBI" id="CHEBI:17378"/>
        <dbReference type="ChEBI" id="CHEBI:30616"/>
        <dbReference type="ChEBI" id="CHEBI:59776"/>
        <dbReference type="ChEBI" id="CHEBI:456216"/>
        <dbReference type="EC" id="2.7.1.28"/>
    </reaction>
</comment>
<name>A0A8V5G1U5_MELUD</name>
<evidence type="ECO:0000256" key="9">
    <source>
        <dbReference type="ARBA" id="ARBA00022840"/>
    </source>
</evidence>
<dbReference type="GO" id="GO:0004371">
    <property type="term" value="F:glycerone kinase activity"/>
    <property type="evidence" value="ECO:0007669"/>
    <property type="project" value="UniProtKB-EC"/>
</dbReference>
<dbReference type="Ensembl" id="ENSMUNT00000035230.1">
    <property type="protein sequence ID" value="ENSMUNP00000030336.1"/>
    <property type="gene ID" value="ENSMUNG00000019480.1"/>
</dbReference>
<comment type="cofactor">
    <cofactor evidence="1">
        <name>Co(2+)</name>
        <dbReference type="ChEBI" id="CHEBI:48828"/>
    </cofactor>
</comment>
<dbReference type="GO" id="GO:0005524">
    <property type="term" value="F:ATP binding"/>
    <property type="evidence" value="ECO:0007669"/>
    <property type="project" value="UniProtKB-KW"/>
</dbReference>
<dbReference type="PANTHER" id="PTHR28629:SF4">
    <property type="entry name" value="TRIOKINASE_FMN CYCLASE"/>
    <property type="match status" value="1"/>
</dbReference>
<evidence type="ECO:0000256" key="15">
    <source>
        <dbReference type="ARBA" id="ARBA00048526"/>
    </source>
</evidence>
<evidence type="ECO:0000256" key="7">
    <source>
        <dbReference type="ARBA" id="ARBA00022741"/>
    </source>
</evidence>
<dbReference type="Gene3D" id="3.40.50.10440">
    <property type="entry name" value="Dihydroxyacetone kinase, domain 1"/>
    <property type="match status" value="1"/>
</dbReference>
<dbReference type="SUPFAM" id="SSF101473">
    <property type="entry name" value="DhaL-like"/>
    <property type="match status" value="1"/>
</dbReference>
<evidence type="ECO:0000256" key="2">
    <source>
        <dbReference type="ARBA" id="ARBA00012107"/>
    </source>
</evidence>
<dbReference type="FunFam" id="3.30.1180.20:FF:000003">
    <property type="entry name" value="triokinase/FMN cyclase isoform X1"/>
    <property type="match status" value="1"/>
</dbReference>
<dbReference type="GO" id="GO:0034012">
    <property type="term" value="F:FAD-AMP lyase (cyclizing) activity"/>
    <property type="evidence" value="ECO:0007669"/>
    <property type="project" value="UniProtKB-EC"/>
</dbReference>
<reference evidence="17" key="2">
    <citation type="submission" date="2025-08" db="UniProtKB">
        <authorList>
            <consortium name="Ensembl"/>
        </authorList>
    </citation>
    <scope>IDENTIFICATION</scope>
</reference>
<dbReference type="PANTHER" id="PTHR28629">
    <property type="entry name" value="TRIOKINASE/FMN CYCLASE"/>
    <property type="match status" value="1"/>
</dbReference>
<dbReference type="Proteomes" id="UP000694405">
    <property type="component" value="Chromosome 4"/>
</dbReference>
<dbReference type="EC" id="4.6.1.15" evidence="4"/>
<evidence type="ECO:0000256" key="6">
    <source>
        <dbReference type="ARBA" id="ARBA00022679"/>
    </source>
</evidence>
<dbReference type="PROSITE" id="PS51481">
    <property type="entry name" value="DHAK"/>
    <property type="match status" value="1"/>
</dbReference>
<dbReference type="FunFam" id="1.25.40.340:FF:000001">
    <property type="entry name" value="Dihydroxyacetone kinase 1"/>
    <property type="match status" value="1"/>
</dbReference>
<dbReference type="Gene3D" id="1.25.40.340">
    <property type="match status" value="1"/>
</dbReference>
<evidence type="ECO:0000256" key="1">
    <source>
        <dbReference type="ARBA" id="ARBA00001941"/>
    </source>
</evidence>
<dbReference type="GO" id="GO:0005829">
    <property type="term" value="C:cytosol"/>
    <property type="evidence" value="ECO:0007669"/>
    <property type="project" value="TreeGrafter"/>
</dbReference>